<sequence>MPNAPILPAGTKVIYIGRPDVEAGQRIVTFSLQLKTAIRPINLHIEVAQQTQTEIEETDKAKDTIDSIIIPSSLNRSFVRYQRFVQNAYIGFASALAELMLPDTTLDLKEASAILNQVDHALEGTRSYSFTLYLNGYKSPLIHRQVEVGSQQPTVEQDQAQQLLDALKPQLNGQFFTLKLGNVTLAKTLSVTVAARDEAQEQQLAAEQLLANFVVPTEITNVAYLTYTQTPIEITDETNYQKLLALNVPTSSSTTYGLYRALSLLSFADNSTFADFANALGKLNANLVLNNIDGAMTVNSVVIGALQAGNRTISFTVRLGTQTRSFSIQITVGPITIEDTAIEELEAIKFPATTSVTYAQYLALYQTVANSSGADLG</sequence>
<organism evidence="1 3">
    <name type="scientific">Didymodactylos carnosus</name>
    <dbReference type="NCBI Taxonomy" id="1234261"/>
    <lineage>
        <taxon>Eukaryota</taxon>
        <taxon>Metazoa</taxon>
        <taxon>Spiralia</taxon>
        <taxon>Gnathifera</taxon>
        <taxon>Rotifera</taxon>
        <taxon>Eurotatoria</taxon>
        <taxon>Bdelloidea</taxon>
        <taxon>Philodinida</taxon>
        <taxon>Philodinidae</taxon>
        <taxon>Didymodactylos</taxon>
    </lineage>
</organism>
<accession>A0A8S2CSR7</accession>
<evidence type="ECO:0000313" key="1">
    <source>
        <dbReference type="EMBL" id="CAF0753716.1"/>
    </source>
</evidence>
<dbReference type="Proteomes" id="UP000677228">
    <property type="component" value="Unassembled WGS sequence"/>
</dbReference>
<evidence type="ECO:0000313" key="3">
    <source>
        <dbReference type="Proteomes" id="UP000677228"/>
    </source>
</evidence>
<comment type="caution">
    <text evidence="1">The sequence shown here is derived from an EMBL/GenBank/DDBJ whole genome shotgun (WGS) entry which is preliminary data.</text>
</comment>
<gene>
    <name evidence="1" type="ORF">OVA965_LOCUS2163</name>
    <name evidence="2" type="ORF">TMI583_LOCUS2163</name>
</gene>
<dbReference type="EMBL" id="CAJNOK010000442">
    <property type="protein sequence ID" value="CAF0753716.1"/>
    <property type="molecule type" value="Genomic_DNA"/>
</dbReference>
<proteinExistence type="predicted"/>
<protein>
    <submittedName>
        <fullName evidence="1">Uncharacterized protein</fullName>
    </submittedName>
</protein>
<evidence type="ECO:0000313" key="2">
    <source>
        <dbReference type="EMBL" id="CAF3532667.1"/>
    </source>
</evidence>
<dbReference type="AlphaFoldDB" id="A0A8S2CSR7"/>
<name>A0A8S2CSR7_9BILA</name>
<reference evidence="1" key="1">
    <citation type="submission" date="2021-02" db="EMBL/GenBank/DDBJ databases">
        <authorList>
            <person name="Nowell W R."/>
        </authorList>
    </citation>
    <scope>NUCLEOTIDE SEQUENCE</scope>
</reference>
<dbReference type="EMBL" id="CAJOBA010000442">
    <property type="protein sequence ID" value="CAF3532667.1"/>
    <property type="molecule type" value="Genomic_DNA"/>
</dbReference>
<dbReference type="Proteomes" id="UP000682733">
    <property type="component" value="Unassembled WGS sequence"/>
</dbReference>